<organism evidence="1 2">
    <name type="scientific">Caerostris darwini</name>
    <dbReference type="NCBI Taxonomy" id="1538125"/>
    <lineage>
        <taxon>Eukaryota</taxon>
        <taxon>Metazoa</taxon>
        <taxon>Ecdysozoa</taxon>
        <taxon>Arthropoda</taxon>
        <taxon>Chelicerata</taxon>
        <taxon>Arachnida</taxon>
        <taxon>Araneae</taxon>
        <taxon>Araneomorphae</taxon>
        <taxon>Entelegynae</taxon>
        <taxon>Araneoidea</taxon>
        <taxon>Araneidae</taxon>
        <taxon>Caerostris</taxon>
    </lineage>
</organism>
<keyword evidence="2" id="KW-1185">Reference proteome</keyword>
<name>A0AAV4SG98_9ARAC</name>
<accession>A0AAV4SG98</accession>
<protein>
    <submittedName>
        <fullName evidence="1">Uncharacterized protein</fullName>
    </submittedName>
</protein>
<gene>
    <name evidence="1" type="ORF">CDAR_78291</name>
</gene>
<dbReference type="EMBL" id="BPLQ01007676">
    <property type="protein sequence ID" value="GIY31497.1"/>
    <property type="molecule type" value="Genomic_DNA"/>
</dbReference>
<proteinExistence type="predicted"/>
<dbReference type="Proteomes" id="UP001054837">
    <property type="component" value="Unassembled WGS sequence"/>
</dbReference>
<evidence type="ECO:0000313" key="1">
    <source>
        <dbReference type="EMBL" id="GIY31497.1"/>
    </source>
</evidence>
<comment type="caution">
    <text evidence="1">The sequence shown here is derived from an EMBL/GenBank/DDBJ whole genome shotgun (WGS) entry which is preliminary data.</text>
</comment>
<dbReference type="AlphaFoldDB" id="A0AAV4SG98"/>
<sequence>MEYCIRMYHPRLDCIQIALYDYCIYSVASPFGVNTDNSFLVVYCLLPVPEGRTQCPIDLQCSSLEKEAFSSALLISSPKFGNEKRDHTMIVLLQNQDKYIRDFFVVRIHLQKCSTGNWTSSRIRQLYRVVIK</sequence>
<evidence type="ECO:0000313" key="2">
    <source>
        <dbReference type="Proteomes" id="UP001054837"/>
    </source>
</evidence>
<reference evidence="1 2" key="1">
    <citation type="submission" date="2021-06" db="EMBL/GenBank/DDBJ databases">
        <title>Caerostris darwini draft genome.</title>
        <authorList>
            <person name="Kono N."/>
            <person name="Arakawa K."/>
        </authorList>
    </citation>
    <scope>NUCLEOTIDE SEQUENCE [LARGE SCALE GENOMIC DNA]</scope>
</reference>